<dbReference type="EMBL" id="JAPDDS010000004">
    <property type="protein sequence ID" value="MCW1884758.1"/>
    <property type="molecule type" value="Genomic_DNA"/>
</dbReference>
<evidence type="ECO:0000313" key="3">
    <source>
        <dbReference type="Proteomes" id="UP001207930"/>
    </source>
</evidence>
<protein>
    <submittedName>
        <fullName evidence="2">Uncharacterized protein</fullName>
    </submittedName>
</protein>
<sequence length="337" mass="36383">MKALLSLAILSLASAASAQDFIRQIQTVEGATVIYDMPVTTDEGSVTSKPLTAETAIFQLYTTVTGTNNTKTLKKLDEKTVGTFLPQVTVTALSEDPYFPPRTRADKPYGLRIVISGMSTSATAPEYLKKLQVRRSYQLFNPTTYAATGTSGTYADSFTFRENGTFTDNAILQRLPGERPTKVVGQEAFTVYMHPDAGTVQSELGKATVTIWPVAEGSIQGIDAGKTYNDVPRAGSITLRDLYPKSITYAQIYKGKQATGSVGRPVPSTVLSYNTHAPQNAQLAISDLDNLVDDDGEYTIEVLTITPFNGGAPEYLGSVSFILNRTIRSNGAISTME</sequence>
<name>A0ABT3FMH2_9BACT</name>
<gene>
    <name evidence="2" type="ORF">OKA04_08460</name>
</gene>
<accession>A0ABT3FMH2</accession>
<comment type="caution">
    <text evidence="2">The sequence shown here is derived from an EMBL/GenBank/DDBJ whole genome shotgun (WGS) entry which is preliminary data.</text>
</comment>
<proteinExistence type="predicted"/>
<reference evidence="2 3" key="1">
    <citation type="submission" date="2022-10" db="EMBL/GenBank/DDBJ databases">
        <title>Luteolibacter flavescens strain MCCC 1K03193, whole genome shotgun sequencing project.</title>
        <authorList>
            <person name="Zhao G."/>
            <person name="Shen L."/>
        </authorList>
    </citation>
    <scope>NUCLEOTIDE SEQUENCE [LARGE SCALE GENOMIC DNA]</scope>
    <source>
        <strain evidence="2 3">MCCC 1K03193</strain>
    </source>
</reference>
<feature type="chain" id="PRO_5045052920" evidence="1">
    <location>
        <begin position="19"/>
        <end position="337"/>
    </location>
</feature>
<organism evidence="2 3">
    <name type="scientific">Luteolibacter flavescens</name>
    <dbReference type="NCBI Taxonomy" id="1859460"/>
    <lineage>
        <taxon>Bacteria</taxon>
        <taxon>Pseudomonadati</taxon>
        <taxon>Verrucomicrobiota</taxon>
        <taxon>Verrucomicrobiia</taxon>
        <taxon>Verrucomicrobiales</taxon>
        <taxon>Verrucomicrobiaceae</taxon>
        <taxon>Luteolibacter</taxon>
    </lineage>
</organism>
<evidence type="ECO:0000256" key="1">
    <source>
        <dbReference type="SAM" id="SignalP"/>
    </source>
</evidence>
<evidence type="ECO:0000313" key="2">
    <source>
        <dbReference type="EMBL" id="MCW1884758.1"/>
    </source>
</evidence>
<dbReference type="RefSeq" id="WP_264500717.1">
    <property type="nucleotide sequence ID" value="NZ_JAPDDS010000004.1"/>
</dbReference>
<keyword evidence="3" id="KW-1185">Reference proteome</keyword>
<dbReference type="Proteomes" id="UP001207930">
    <property type="component" value="Unassembled WGS sequence"/>
</dbReference>
<keyword evidence="1" id="KW-0732">Signal</keyword>
<feature type="signal peptide" evidence="1">
    <location>
        <begin position="1"/>
        <end position="18"/>
    </location>
</feature>